<dbReference type="InterPro" id="IPR002938">
    <property type="entry name" value="FAD-bd"/>
</dbReference>
<dbReference type="InterPro" id="IPR011777">
    <property type="entry name" value="Geranylgeranyl_Rdtase_fam"/>
</dbReference>
<keyword evidence="3" id="KW-1185">Reference proteome</keyword>
<dbReference type="GO" id="GO:0071949">
    <property type="term" value="F:FAD binding"/>
    <property type="evidence" value="ECO:0007669"/>
    <property type="project" value="InterPro"/>
</dbReference>
<dbReference type="InterPro" id="IPR036188">
    <property type="entry name" value="FAD/NAD-bd_sf"/>
</dbReference>
<comment type="caution">
    <text evidence="2">The sequence shown here is derived from an EMBL/GenBank/DDBJ whole genome shotgun (WGS) entry which is preliminary data.</text>
</comment>
<dbReference type="RefSeq" id="WP_346823185.1">
    <property type="nucleotide sequence ID" value="NZ_JBDKWZ010000013.1"/>
</dbReference>
<feature type="domain" description="FAD-binding" evidence="1">
    <location>
        <begin position="4"/>
        <end position="313"/>
    </location>
</feature>
<sequence>MRATEICIIGAGPAGLSTSFFLSKQKIPHILLEKEYFPREKVCGDALTTNALYMLNRIRPGLAREWTHEKKNFLPSWGAKFYAPNGKCLQISLQKQNLPYAPFLTIPRAAFDNLLHEMLDPRYATLLQGCEVKKLCKEPQGVQIEALHEGNILEIQAQMLVGTDGERSVVHRQLGEGTKDRESFSAAVRAYYEGVEGFSNENQLEFFFPNELLPGYLWVFPLPGGRANVGLGIHSEQVARKKLNLRQMFQQLLETHPVLSKRFANARRVSPLKGWGLPLGIKPRSLAGDRFILAGDAASLIDPFTGEGIGNAMYSGMIAADYAQKAVKRQRFDREILFPYQDEIRRRMGKELKMGHRLLRLAYQPYRINVLCSVLSIPLVHRFGHRALAAWMRKWM</sequence>
<evidence type="ECO:0000259" key="1">
    <source>
        <dbReference type="Pfam" id="PF01494"/>
    </source>
</evidence>
<organism evidence="2 3">
    <name type="scientific">Rapidithrix thailandica</name>
    <dbReference type="NCBI Taxonomy" id="413964"/>
    <lineage>
        <taxon>Bacteria</taxon>
        <taxon>Pseudomonadati</taxon>
        <taxon>Bacteroidota</taxon>
        <taxon>Cytophagia</taxon>
        <taxon>Cytophagales</taxon>
        <taxon>Flammeovirgaceae</taxon>
        <taxon>Rapidithrix</taxon>
    </lineage>
</organism>
<reference evidence="2 3" key="1">
    <citation type="submission" date="2024-04" db="EMBL/GenBank/DDBJ databases">
        <title>Novel genus in family Flammeovirgaceae.</title>
        <authorList>
            <person name="Nguyen T.H."/>
            <person name="Vuong T.Q."/>
            <person name="Le H."/>
            <person name="Kim S.-G."/>
        </authorList>
    </citation>
    <scope>NUCLEOTIDE SEQUENCE [LARGE SCALE GENOMIC DNA]</scope>
    <source>
        <strain evidence="2 3">JCM 23209</strain>
    </source>
</reference>
<dbReference type="PANTHER" id="PTHR42685">
    <property type="entry name" value="GERANYLGERANYL DIPHOSPHATE REDUCTASE"/>
    <property type="match status" value="1"/>
</dbReference>
<dbReference type="SUPFAM" id="SSF51905">
    <property type="entry name" value="FAD/NAD(P)-binding domain"/>
    <property type="match status" value="1"/>
</dbReference>
<dbReference type="PANTHER" id="PTHR42685:SF22">
    <property type="entry name" value="CONDITIONED MEDIUM FACTOR RECEPTOR 1"/>
    <property type="match status" value="1"/>
</dbReference>
<protein>
    <submittedName>
        <fullName evidence="2">Geranylgeranyl reductase family protein</fullName>
    </submittedName>
</protein>
<dbReference type="InterPro" id="IPR050407">
    <property type="entry name" value="Geranylgeranyl_reductase"/>
</dbReference>
<dbReference type="PRINTS" id="PR00420">
    <property type="entry name" value="RNGMNOXGNASE"/>
</dbReference>
<name>A0AAW9SBT2_9BACT</name>
<evidence type="ECO:0000313" key="2">
    <source>
        <dbReference type="EMBL" id="MEN7550404.1"/>
    </source>
</evidence>
<dbReference type="GO" id="GO:0016628">
    <property type="term" value="F:oxidoreductase activity, acting on the CH-CH group of donors, NAD or NADP as acceptor"/>
    <property type="evidence" value="ECO:0007669"/>
    <property type="project" value="InterPro"/>
</dbReference>
<dbReference type="Gene3D" id="3.50.50.60">
    <property type="entry name" value="FAD/NAD(P)-binding domain"/>
    <property type="match status" value="1"/>
</dbReference>
<dbReference type="NCBIfam" id="TIGR02032">
    <property type="entry name" value="GG-red-SF"/>
    <property type="match status" value="1"/>
</dbReference>
<dbReference type="AlphaFoldDB" id="A0AAW9SBT2"/>
<proteinExistence type="predicted"/>
<accession>A0AAW9SBT2</accession>
<dbReference type="Proteomes" id="UP001403385">
    <property type="component" value="Unassembled WGS sequence"/>
</dbReference>
<dbReference type="Pfam" id="PF01494">
    <property type="entry name" value="FAD_binding_3"/>
    <property type="match status" value="1"/>
</dbReference>
<gene>
    <name evidence="2" type="ORF">AAG747_20970</name>
</gene>
<evidence type="ECO:0000313" key="3">
    <source>
        <dbReference type="Proteomes" id="UP001403385"/>
    </source>
</evidence>
<dbReference type="EMBL" id="JBDKWZ010000013">
    <property type="protein sequence ID" value="MEN7550404.1"/>
    <property type="molecule type" value="Genomic_DNA"/>
</dbReference>